<keyword evidence="4" id="KW-1185">Reference proteome</keyword>
<dbReference type="Gene3D" id="3.30.710.10">
    <property type="entry name" value="Potassium Channel Kv1.1, Chain A"/>
    <property type="match status" value="1"/>
</dbReference>
<dbReference type="InterPro" id="IPR003131">
    <property type="entry name" value="T1-type_BTB"/>
</dbReference>
<dbReference type="Pfam" id="PF02214">
    <property type="entry name" value="BTB_2"/>
    <property type="match status" value="1"/>
</dbReference>
<feature type="region of interest" description="Disordered" evidence="1">
    <location>
        <begin position="96"/>
        <end position="116"/>
    </location>
</feature>
<dbReference type="CDD" id="cd18316">
    <property type="entry name" value="BTB_POZ_KCTD-like"/>
    <property type="match status" value="1"/>
</dbReference>
<dbReference type="PhylomeDB" id="A0A0G4EDA8"/>
<dbReference type="AlphaFoldDB" id="A0A0G4EDA8"/>
<dbReference type="VEuPathDB" id="CryptoDB:Vbra_20170"/>
<reference evidence="3 4" key="1">
    <citation type="submission" date="2014-11" db="EMBL/GenBank/DDBJ databases">
        <authorList>
            <person name="Zhu J."/>
            <person name="Qi W."/>
            <person name="Song R."/>
        </authorList>
    </citation>
    <scope>NUCLEOTIDE SEQUENCE [LARGE SCALE GENOMIC DNA]</scope>
</reference>
<evidence type="ECO:0000259" key="2">
    <source>
        <dbReference type="SMART" id="SM00225"/>
    </source>
</evidence>
<feature type="domain" description="BTB" evidence="2">
    <location>
        <begin position="3"/>
        <end position="105"/>
    </location>
</feature>
<feature type="compositionally biased region" description="Basic and acidic residues" evidence="1">
    <location>
        <begin position="107"/>
        <end position="116"/>
    </location>
</feature>
<dbReference type="Proteomes" id="UP000041254">
    <property type="component" value="Unassembled WGS sequence"/>
</dbReference>
<dbReference type="EMBL" id="CDMY01000158">
    <property type="protein sequence ID" value="CEL93337.1"/>
    <property type="molecule type" value="Genomic_DNA"/>
</dbReference>
<dbReference type="InterPro" id="IPR000210">
    <property type="entry name" value="BTB/POZ_dom"/>
</dbReference>
<proteinExistence type="predicted"/>
<dbReference type="GO" id="GO:0051260">
    <property type="term" value="P:protein homooligomerization"/>
    <property type="evidence" value="ECO:0007669"/>
    <property type="project" value="InterPro"/>
</dbReference>
<accession>A0A0G4EDA8</accession>
<sequence length="223" mass="25163">MTSFVRLNVGGREFSVAISTLSRHPDTLLGQLVTNESAAEYQLIQRGQPVFIDADPSLFPYVIDYYRHGTPLFIDGNTDTRRLMREMRYFGLDDISDSESDVQRPPPSEKQRASRMDEVMRRVAVKMARTLLLWVDLPPAGSKYTNTEISGLKSLLDSICDWVGPEAAEIKRFSSSGDKILMLLGEVRNEMQILLQESGPFFCRLERAQRGGSTNVAITINRI</sequence>
<dbReference type="SUPFAM" id="SSF54695">
    <property type="entry name" value="POZ domain"/>
    <property type="match status" value="1"/>
</dbReference>
<gene>
    <name evidence="3" type="ORF">Vbra_20170</name>
</gene>
<dbReference type="PANTHER" id="PTHR14499">
    <property type="entry name" value="POTASSIUM CHANNEL TETRAMERIZATION DOMAIN-CONTAINING"/>
    <property type="match status" value="1"/>
</dbReference>
<evidence type="ECO:0000313" key="3">
    <source>
        <dbReference type="EMBL" id="CEL93337.1"/>
    </source>
</evidence>
<organism evidence="3 4">
    <name type="scientific">Vitrella brassicaformis (strain CCMP3155)</name>
    <dbReference type="NCBI Taxonomy" id="1169540"/>
    <lineage>
        <taxon>Eukaryota</taxon>
        <taxon>Sar</taxon>
        <taxon>Alveolata</taxon>
        <taxon>Colpodellida</taxon>
        <taxon>Vitrellaceae</taxon>
        <taxon>Vitrella</taxon>
    </lineage>
</organism>
<evidence type="ECO:0000313" key="4">
    <source>
        <dbReference type="Proteomes" id="UP000041254"/>
    </source>
</evidence>
<dbReference type="OrthoDB" id="191037at2759"/>
<dbReference type="SMART" id="SM00225">
    <property type="entry name" value="BTB"/>
    <property type="match status" value="1"/>
</dbReference>
<dbReference type="PANTHER" id="PTHR14499:SF136">
    <property type="entry name" value="GH08630P"/>
    <property type="match status" value="1"/>
</dbReference>
<protein>
    <recommendedName>
        <fullName evidence="2">BTB domain-containing protein</fullName>
    </recommendedName>
</protein>
<dbReference type="InParanoid" id="A0A0G4EDA8"/>
<dbReference type="STRING" id="1169540.A0A0G4EDA8"/>
<name>A0A0G4EDA8_VITBC</name>
<evidence type="ECO:0000256" key="1">
    <source>
        <dbReference type="SAM" id="MobiDB-lite"/>
    </source>
</evidence>
<dbReference type="InterPro" id="IPR011333">
    <property type="entry name" value="SKP1/BTB/POZ_sf"/>
</dbReference>